<reference evidence="3 4" key="1">
    <citation type="journal article" date="2008" name="Virology">
        <title>Sequence analysis of a non-classified, non-occluded DNA virus that causes salivary gland hypertrophy of Musca domestica, MdSGHV.</title>
        <authorList>
            <person name="Garcia-Maruniak A."/>
            <person name="Maruniak J.E."/>
            <person name="Farmerie W."/>
            <person name="Boucias D.G."/>
        </authorList>
    </citation>
    <scope>NUCLEOTIDE SEQUENCE [LARGE SCALE GENOMIC DNA]</scope>
    <source>
        <strain evidence="4">Isolate Musca domestica/United States/Boucias/-</strain>
    </source>
</reference>
<evidence type="ECO:0000313" key="3">
    <source>
        <dbReference type="EMBL" id="ACD03494.1"/>
    </source>
</evidence>
<keyword evidence="2" id="KW-0812">Transmembrane</keyword>
<feature type="region of interest" description="Disordered" evidence="1">
    <location>
        <begin position="38"/>
        <end position="77"/>
    </location>
</feature>
<evidence type="ECO:0000313" key="4">
    <source>
        <dbReference type="Proteomes" id="UP000011274"/>
    </source>
</evidence>
<feature type="compositionally biased region" description="Acidic residues" evidence="1">
    <location>
        <begin position="59"/>
        <end position="76"/>
    </location>
</feature>
<dbReference type="Proteomes" id="UP000011274">
    <property type="component" value="Segment"/>
</dbReference>
<dbReference type="RefSeq" id="YP_001883363.1">
    <property type="nucleotide sequence ID" value="NC_010671.1"/>
</dbReference>
<protein>
    <submittedName>
        <fullName evidence="3">Uncharacterized protein</fullName>
    </submittedName>
</protein>
<gene>
    <name evidence="3" type="ORF">MdSGHV035</name>
</gene>
<name>B2YG12_MHVB</name>
<evidence type="ECO:0000256" key="1">
    <source>
        <dbReference type="SAM" id="MobiDB-lite"/>
    </source>
</evidence>
<evidence type="ECO:0000256" key="2">
    <source>
        <dbReference type="SAM" id="Phobius"/>
    </source>
</evidence>
<dbReference type="KEGG" id="vg:6295432"/>
<organismHost>
    <name type="scientific">Musca domestica</name>
    <name type="common">House fly</name>
    <dbReference type="NCBI Taxonomy" id="7370"/>
</organismHost>
<sequence>MSPCCLAIIVVILVIGFLIAYILYRLCEKIGKIFNKKTEDNGGGDDDDPQHAAVKEGVDSDDDDYDDDGGGDDDDEEKKYPFTFEIVDSRPVLRQCNPSCGDYNEFCNLQICRHVMSKAKIDSDKNTEKNVVYIHANRCLIVFMQSSGGKTEDETHEDDINYINSYASKYLDVSVHCIFFDRQQKTFVDSHNNHHHHVYTIDDDNDGDLTRNLFQITPNPSTQLYAPSAPYTSGNFIYIPKQ</sequence>
<keyword evidence="2" id="KW-1133">Transmembrane helix</keyword>
<dbReference type="GeneID" id="6295432"/>
<proteinExistence type="predicted"/>
<keyword evidence="2" id="KW-0472">Membrane</keyword>
<feature type="transmembrane region" description="Helical" evidence="2">
    <location>
        <begin position="6"/>
        <end position="27"/>
    </location>
</feature>
<organism evidence="3 4">
    <name type="scientific">Musca hytrovirus</name>
    <name type="common">isolate Musca domestica/United States/Boucias/-</name>
    <name type="synonym">MHV</name>
    <dbReference type="NCBI Taxonomy" id="523909"/>
    <lineage>
        <taxon>Viruses</taxon>
        <taxon>Viruses incertae sedis</taxon>
        <taxon>Naldaviricetes</taxon>
        <taxon>Lefavirales</taxon>
        <taxon>Hytrosaviridae</taxon>
        <taxon>Muscavirus</taxon>
        <taxon>Muscavirus musdomesticae</taxon>
    </lineage>
</organism>
<feature type="compositionally biased region" description="Basic and acidic residues" evidence="1">
    <location>
        <begin position="49"/>
        <end position="58"/>
    </location>
</feature>
<dbReference type="EMBL" id="EU522111">
    <property type="protein sequence ID" value="ACD03494.1"/>
    <property type="molecule type" value="Genomic_DNA"/>
</dbReference>
<keyword evidence="4" id="KW-1185">Reference proteome</keyword>
<accession>B2YG12</accession>